<evidence type="ECO:0008006" key="2">
    <source>
        <dbReference type="Google" id="ProtNLM"/>
    </source>
</evidence>
<organism evidence="1">
    <name type="scientific">viral metagenome</name>
    <dbReference type="NCBI Taxonomy" id="1070528"/>
    <lineage>
        <taxon>unclassified sequences</taxon>
        <taxon>metagenomes</taxon>
        <taxon>organismal metagenomes</taxon>
    </lineage>
</organism>
<name>A0A6C0H3B4_9ZZZZ</name>
<protein>
    <recommendedName>
        <fullName evidence="2">Protein kinase domain-containing protein</fullName>
    </recommendedName>
</protein>
<accession>A0A6C0H3B4</accession>
<proteinExistence type="predicted"/>
<sequence>MVKQDLDLIHINVLNEWISVDPKTIRIEGFKLQSVPANSFATYLIEYENGNKGIALLSDKILDKIENEKLWSGNYGNVVTLKTCDDSSKFSPISEQFSKGIRNIPVQRSIFLKTICFDSGVCLAFGNQTKLIRKHFNNFVDFKYVISPVKTIGIVSNNGFVKEITYEREGYRANAILKSTNKEDSDNLLFEYLVGQYINKQCLVFPCFIETYGWYVYNTSDDWAFMKGNKEVSDQRLKYSLEFGKSALQTYIDSKVQEGGNICFEDKRYLIADQRECTETESLLKLACAKSNYLCILTQHIKNAKSLNSMIASSIDVDFPYYDLINVLYQIYMPLATLSETFTHYDFHLGNTLIYQPVIGKYIEYKYKLNDGTSVKFKCRYMVKIIDYGRSFFYDETIEGISGSSKAIYESICKNIKECNAGGRYGYPVTYCGEDQGFSNFDTSKYGIGYSINSGVRNITHDLLLLYRAKKLLKHPSLSHKIQNPLLQAIFDKSEYGNEILLEAEELATGEEKYEFGSVEKYDQNPLIDGMPERIDNVIDVHNALKTQILKNQQENDDYHESMASLGRLKIYESGKPMKFKPR</sequence>
<dbReference type="EMBL" id="MN739862">
    <property type="protein sequence ID" value="QHT75041.1"/>
    <property type="molecule type" value="Genomic_DNA"/>
</dbReference>
<evidence type="ECO:0000313" key="1">
    <source>
        <dbReference type="EMBL" id="QHT75041.1"/>
    </source>
</evidence>
<reference evidence="1" key="1">
    <citation type="journal article" date="2020" name="Nature">
        <title>Giant virus diversity and host interactions through global metagenomics.</title>
        <authorList>
            <person name="Schulz F."/>
            <person name="Roux S."/>
            <person name="Paez-Espino D."/>
            <person name="Jungbluth S."/>
            <person name="Walsh D.A."/>
            <person name="Denef V.J."/>
            <person name="McMahon K.D."/>
            <person name="Konstantinidis K.T."/>
            <person name="Eloe-Fadrosh E.A."/>
            <person name="Kyrpides N.C."/>
            <person name="Woyke T."/>
        </authorList>
    </citation>
    <scope>NUCLEOTIDE SEQUENCE</scope>
    <source>
        <strain evidence="1">GVMAG-M-3300023179-62</strain>
    </source>
</reference>
<dbReference type="AlphaFoldDB" id="A0A6C0H3B4"/>